<dbReference type="EMBL" id="QGTQ01000003">
    <property type="protein sequence ID" value="PWW06466.1"/>
    <property type="molecule type" value="Genomic_DNA"/>
</dbReference>
<name>A0A2V2YYG2_9BACL</name>
<reference evidence="1 2" key="1">
    <citation type="submission" date="2018-05" db="EMBL/GenBank/DDBJ databases">
        <title>Genomic Encyclopedia of Type Strains, Phase III (KMG-III): the genomes of soil and plant-associated and newly described type strains.</title>
        <authorList>
            <person name="Whitman W."/>
        </authorList>
    </citation>
    <scope>NUCLEOTIDE SEQUENCE [LARGE SCALE GENOMIC DNA]</scope>
    <source>
        <strain evidence="1 2">CECT 5696</strain>
    </source>
</reference>
<dbReference type="Proteomes" id="UP000246635">
    <property type="component" value="Unassembled WGS sequence"/>
</dbReference>
<organism evidence="1 2">
    <name type="scientific">Paenibacillus cellulosilyticus</name>
    <dbReference type="NCBI Taxonomy" id="375489"/>
    <lineage>
        <taxon>Bacteria</taxon>
        <taxon>Bacillati</taxon>
        <taxon>Bacillota</taxon>
        <taxon>Bacilli</taxon>
        <taxon>Bacillales</taxon>
        <taxon>Paenibacillaceae</taxon>
        <taxon>Paenibacillus</taxon>
    </lineage>
</organism>
<proteinExistence type="predicted"/>
<dbReference type="AlphaFoldDB" id="A0A2V2YYG2"/>
<gene>
    <name evidence="1" type="ORF">DFQ01_103369</name>
</gene>
<comment type="caution">
    <text evidence="1">The sequence shown here is derived from an EMBL/GenBank/DDBJ whole genome shotgun (WGS) entry which is preliminary data.</text>
</comment>
<protein>
    <submittedName>
        <fullName evidence="1">Uncharacterized protein</fullName>
    </submittedName>
</protein>
<evidence type="ECO:0000313" key="1">
    <source>
        <dbReference type="EMBL" id="PWW06466.1"/>
    </source>
</evidence>
<keyword evidence="2" id="KW-1185">Reference proteome</keyword>
<evidence type="ECO:0000313" key="2">
    <source>
        <dbReference type="Proteomes" id="UP000246635"/>
    </source>
</evidence>
<sequence length="37" mass="4108">MTERQFRAQMLCDMAAGQWNSSSKGTPLTTLSGEEML</sequence>
<accession>A0A2V2YYG2</accession>